<comment type="caution">
    <text evidence="5">The sequence shown here is derived from an EMBL/GenBank/DDBJ whole genome shotgun (WGS) entry which is preliminary data.</text>
</comment>
<protein>
    <recommendedName>
        <fullName evidence="4">Lactate/malate dehydrogenase C-terminal domain-containing protein</fullName>
    </recommendedName>
</protein>
<sequence length="455" mass="51606">MGFCLQVWLQEICEKNGWKHKRSPIIWRELLDRGGKGLLLGGFNEFMEHAQHYYGITSNMRTAEMLLIAKENLQTRIDVDKEEEELKSLINPLHIWINSASLNVCYHLIPLLTNGEIFGMETEVSIHLLDRSSCEEILQGIVMEAQDLASPFLRSVSLHTELNEAFLEADVIILLDDILQETIPTLEACVRQVNSQCEIYGPLIEMNAKSNVKIVVMGKTFTNLKTLMLGKYAPSINPRNIVTVAMLLESEAKAMLARKLQMHPAGIKNLIVWGNVSGCSFVDLSKTELYRYDSAIWGPPSFFRPLLDVLFDREWMRTEFVAALSSLTSWGTHCLGLAPAHAIATVLRYWYQGSPPGEMVSLGVISEGEFGLPEEIVYSMPVKFENGDWKVITELDLNEKTHEYLHILACDLIREKQVALGEVEELYPQRREVHGPRIDLDEDEEEEEEASEVQG</sequence>
<proteinExistence type="inferred from homology"/>
<feature type="compositionally biased region" description="Acidic residues" evidence="3">
    <location>
        <begin position="440"/>
        <end position="455"/>
    </location>
</feature>
<evidence type="ECO:0000256" key="2">
    <source>
        <dbReference type="ARBA" id="ARBA00023002"/>
    </source>
</evidence>
<dbReference type="Gene3D" id="3.40.50.720">
    <property type="entry name" value="NAD(P)-binding Rossmann-like Domain"/>
    <property type="match status" value="1"/>
</dbReference>
<dbReference type="Pfam" id="PF02866">
    <property type="entry name" value="Ldh_1_C"/>
    <property type="match status" value="1"/>
</dbReference>
<gene>
    <name evidence="5" type="ORF">JD844_023242</name>
</gene>
<organism evidence="5 6">
    <name type="scientific">Phrynosoma platyrhinos</name>
    <name type="common">Desert horned lizard</name>
    <dbReference type="NCBI Taxonomy" id="52577"/>
    <lineage>
        <taxon>Eukaryota</taxon>
        <taxon>Metazoa</taxon>
        <taxon>Chordata</taxon>
        <taxon>Craniata</taxon>
        <taxon>Vertebrata</taxon>
        <taxon>Euteleostomi</taxon>
        <taxon>Lepidosauria</taxon>
        <taxon>Squamata</taxon>
        <taxon>Bifurcata</taxon>
        <taxon>Unidentata</taxon>
        <taxon>Episquamata</taxon>
        <taxon>Toxicofera</taxon>
        <taxon>Iguania</taxon>
        <taxon>Phrynosomatidae</taxon>
        <taxon>Phrynosomatinae</taxon>
        <taxon>Phrynosoma</taxon>
    </lineage>
</organism>
<dbReference type="InterPro" id="IPR022383">
    <property type="entry name" value="Lactate/malate_DH_C"/>
</dbReference>
<comment type="similarity">
    <text evidence="1">Belongs to the LDH/MDH superfamily. MDH type 2 family.</text>
</comment>
<evidence type="ECO:0000259" key="4">
    <source>
        <dbReference type="Pfam" id="PF02866"/>
    </source>
</evidence>
<dbReference type="InterPro" id="IPR015955">
    <property type="entry name" value="Lactate_DH/Glyco_Ohase_4_C"/>
</dbReference>
<dbReference type="EMBL" id="JAIPUX010003289">
    <property type="protein sequence ID" value="KAH0621677.1"/>
    <property type="molecule type" value="Genomic_DNA"/>
</dbReference>
<evidence type="ECO:0000256" key="3">
    <source>
        <dbReference type="SAM" id="MobiDB-lite"/>
    </source>
</evidence>
<dbReference type="InterPro" id="IPR036291">
    <property type="entry name" value="NAD(P)-bd_dom_sf"/>
</dbReference>
<dbReference type="Gene3D" id="3.90.110.10">
    <property type="entry name" value="Lactate dehydrogenase/glycoside hydrolase, family 4, C-terminal"/>
    <property type="match status" value="1"/>
</dbReference>
<name>A0ABQ7SWL3_PHRPL</name>
<evidence type="ECO:0000256" key="1">
    <source>
        <dbReference type="ARBA" id="ARBA00009613"/>
    </source>
</evidence>
<dbReference type="InterPro" id="IPR010945">
    <property type="entry name" value="Malate_DH_type2"/>
</dbReference>
<feature type="non-terminal residue" evidence="5">
    <location>
        <position position="455"/>
    </location>
</feature>
<feature type="region of interest" description="Disordered" evidence="3">
    <location>
        <begin position="431"/>
        <end position="455"/>
    </location>
</feature>
<dbReference type="SUPFAM" id="SSF51735">
    <property type="entry name" value="NAD(P)-binding Rossmann-fold domains"/>
    <property type="match status" value="1"/>
</dbReference>
<accession>A0ABQ7SWL3</accession>
<evidence type="ECO:0000313" key="6">
    <source>
        <dbReference type="Proteomes" id="UP000826234"/>
    </source>
</evidence>
<feature type="domain" description="Lactate/malate dehydrogenase C-terminal" evidence="4">
    <location>
        <begin position="338"/>
        <end position="416"/>
    </location>
</feature>
<keyword evidence="2" id="KW-0560">Oxidoreductase</keyword>
<reference evidence="5 6" key="1">
    <citation type="journal article" date="2022" name="Gigascience">
        <title>A chromosome-level genome assembly and annotation of the desert horned lizard, Phrynosoma platyrhinos, provides insight into chromosomal rearrangements among reptiles.</title>
        <authorList>
            <person name="Koochekian N."/>
            <person name="Ascanio A."/>
            <person name="Farleigh K."/>
            <person name="Card D.C."/>
            <person name="Schield D.R."/>
            <person name="Castoe T.A."/>
            <person name="Jezkova T."/>
        </authorList>
    </citation>
    <scope>NUCLEOTIDE SEQUENCE [LARGE SCALE GENOMIC DNA]</scope>
    <source>
        <strain evidence="5">NK-2021</strain>
    </source>
</reference>
<dbReference type="PANTHER" id="PTHR23382">
    <property type="entry name" value="MALATE DEHYDROGENASE"/>
    <property type="match status" value="1"/>
</dbReference>
<keyword evidence="6" id="KW-1185">Reference proteome</keyword>
<evidence type="ECO:0000313" key="5">
    <source>
        <dbReference type="EMBL" id="KAH0621677.1"/>
    </source>
</evidence>
<dbReference type="Proteomes" id="UP000826234">
    <property type="component" value="Unassembled WGS sequence"/>
</dbReference>
<dbReference type="SUPFAM" id="SSF56327">
    <property type="entry name" value="LDH C-terminal domain-like"/>
    <property type="match status" value="1"/>
</dbReference>